<dbReference type="RefSeq" id="WP_013257661.1">
    <property type="nucleotide sequence ID" value="NC_014365.1"/>
</dbReference>
<sequence>MTNEHNAAPGSAGARQRIEQRFDLVWNPVSIGEVSLILPEHRDPLAYINQRLAAGGDEIDTLPFWTTLWPAAMVLASMVAKAPPTDDGPILELGAGLGLPGLVAAALGRQALITDLEPDALEFAQAAVEANGLEGRARVMALDWAAPPADLGRFRTIYGAEIVYQPKIYPILVDFLASVTAPDGVIFLGHEARPFVPAFFNLAKERFRIKGTRRLINGEAGPVEVILYALKPLDAAGKV</sequence>
<reference evidence="1 2" key="1">
    <citation type="journal article" date="2010" name="Stand. Genomic Sci.">
        <title>Complete genome sequence of Desulfarculus baarsii type strain (2st14).</title>
        <authorList>
            <person name="Sun H."/>
            <person name="Spring S."/>
            <person name="Lapidus A."/>
            <person name="Davenport K."/>
            <person name="Del Rio T.G."/>
            <person name="Tice H."/>
            <person name="Nolan M."/>
            <person name="Copeland A."/>
            <person name="Cheng J.F."/>
            <person name="Lucas S."/>
            <person name="Tapia R."/>
            <person name="Goodwin L."/>
            <person name="Pitluck S."/>
            <person name="Ivanova N."/>
            <person name="Pagani I."/>
            <person name="Mavromatis K."/>
            <person name="Ovchinnikova G."/>
            <person name="Pati A."/>
            <person name="Chen A."/>
            <person name="Palaniappan K."/>
            <person name="Hauser L."/>
            <person name="Chang Y.J."/>
            <person name="Jeffries C.D."/>
            <person name="Detter J.C."/>
            <person name="Han C."/>
            <person name="Rohde M."/>
            <person name="Brambilla E."/>
            <person name="Goker M."/>
            <person name="Woyke T."/>
            <person name="Bristow J."/>
            <person name="Eisen J.A."/>
            <person name="Markowitz V."/>
            <person name="Hugenholtz P."/>
            <person name="Kyrpides N.C."/>
            <person name="Klenk H.P."/>
            <person name="Land M."/>
        </authorList>
    </citation>
    <scope>NUCLEOTIDE SEQUENCE [LARGE SCALE GENOMIC DNA]</scope>
    <source>
        <strain evidence="2">ATCC 33931 / DSM 2075 / LMG 7858 / VKM B-1802 / 2st14</strain>
    </source>
</reference>
<accession>E1QF70</accession>
<dbReference type="Pfam" id="PF10294">
    <property type="entry name" value="Methyltransf_16"/>
    <property type="match status" value="1"/>
</dbReference>
<dbReference type="HOGENOM" id="CLU_082963_2_0_7"/>
<keyword evidence="1" id="KW-0808">Transferase</keyword>
<dbReference type="STRING" id="644282.Deba_0836"/>
<dbReference type="GO" id="GO:0032259">
    <property type="term" value="P:methylation"/>
    <property type="evidence" value="ECO:0007669"/>
    <property type="project" value="UniProtKB-KW"/>
</dbReference>
<dbReference type="KEGG" id="dbr:Deba_0836"/>
<keyword evidence="2" id="KW-1185">Reference proteome</keyword>
<dbReference type="OrthoDB" id="5450760at2"/>
<dbReference type="GO" id="GO:0008168">
    <property type="term" value="F:methyltransferase activity"/>
    <property type="evidence" value="ECO:0007669"/>
    <property type="project" value="UniProtKB-KW"/>
</dbReference>
<dbReference type="Proteomes" id="UP000009047">
    <property type="component" value="Chromosome"/>
</dbReference>
<dbReference type="SUPFAM" id="SSF53335">
    <property type="entry name" value="S-adenosyl-L-methionine-dependent methyltransferases"/>
    <property type="match status" value="1"/>
</dbReference>
<dbReference type="eggNOG" id="COG2890">
    <property type="taxonomic scope" value="Bacteria"/>
</dbReference>
<dbReference type="EMBL" id="CP002085">
    <property type="protein sequence ID" value="ADK84206.1"/>
    <property type="molecule type" value="Genomic_DNA"/>
</dbReference>
<dbReference type="InterPro" id="IPR019410">
    <property type="entry name" value="Methyltransf_16"/>
</dbReference>
<keyword evidence="1" id="KW-0489">Methyltransferase</keyword>
<dbReference type="Gene3D" id="3.40.50.150">
    <property type="entry name" value="Vaccinia Virus protein VP39"/>
    <property type="match status" value="1"/>
</dbReference>
<dbReference type="PANTHER" id="PTHR14614">
    <property type="entry name" value="HEPATOCELLULAR CARCINOMA-ASSOCIATED ANTIGEN"/>
    <property type="match status" value="1"/>
</dbReference>
<evidence type="ECO:0000313" key="1">
    <source>
        <dbReference type="EMBL" id="ADK84206.1"/>
    </source>
</evidence>
<gene>
    <name evidence="1" type="ordered locus">Deba_0836</name>
</gene>
<name>E1QF70_DESB2</name>
<protein>
    <submittedName>
        <fullName evidence="1">Methyltransferase-16, putative</fullName>
    </submittedName>
</protein>
<organism evidence="1 2">
    <name type="scientific">Desulfarculus baarsii (strain ATCC 33931 / DSM 2075 / LMG 7858 / VKM B-1802 / 2st14)</name>
    <dbReference type="NCBI Taxonomy" id="644282"/>
    <lineage>
        <taxon>Bacteria</taxon>
        <taxon>Pseudomonadati</taxon>
        <taxon>Thermodesulfobacteriota</taxon>
        <taxon>Desulfarculia</taxon>
        <taxon>Desulfarculales</taxon>
        <taxon>Desulfarculaceae</taxon>
        <taxon>Desulfarculus</taxon>
    </lineage>
</organism>
<evidence type="ECO:0000313" key="2">
    <source>
        <dbReference type="Proteomes" id="UP000009047"/>
    </source>
</evidence>
<proteinExistence type="predicted"/>
<dbReference type="AlphaFoldDB" id="E1QF70"/>
<dbReference type="InterPro" id="IPR029063">
    <property type="entry name" value="SAM-dependent_MTases_sf"/>
</dbReference>